<comment type="subcellular location">
    <subcellularLocation>
        <location evidence="1">Cytoplasm</location>
    </subcellularLocation>
</comment>
<dbReference type="SUPFAM" id="SSF101908">
    <property type="entry name" value="Putative isomerase YbhE"/>
    <property type="match status" value="1"/>
</dbReference>
<dbReference type="SMART" id="SM00320">
    <property type="entry name" value="WD40"/>
    <property type="match status" value="9"/>
</dbReference>
<evidence type="ECO:0000256" key="6">
    <source>
        <dbReference type="ARBA" id="ARBA00038255"/>
    </source>
</evidence>
<dbReference type="Gene3D" id="2.130.10.10">
    <property type="entry name" value="YVTN repeat-like/Quinoprotein amine dehydrogenase"/>
    <property type="match status" value="3"/>
</dbReference>
<keyword evidence="2" id="KW-0963">Cytoplasm</keyword>
<protein>
    <submittedName>
        <fullName evidence="8">WD40 repeat-like protein</fullName>
    </submittedName>
</protein>
<dbReference type="InterPro" id="IPR051973">
    <property type="entry name" value="tRNA_Anticodon_Mtase-Reg"/>
</dbReference>
<organism evidence="8 9">
    <name type="scientific">Pseudovirgaria hyperparasitica</name>
    <dbReference type="NCBI Taxonomy" id="470096"/>
    <lineage>
        <taxon>Eukaryota</taxon>
        <taxon>Fungi</taxon>
        <taxon>Dikarya</taxon>
        <taxon>Ascomycota</taxon>
        <taxon>Pezizomycotina</taxon>
        <taxon>Dothideomycetes</taxon>
        <taxon>Dothideomycetes incertae sedis</taxon>
        <taxon>Acrospermales</taxon>
        <taxon>Acrospermaceae</taxon>
        <taxon>Pseudovirgaria</taxon>
    </lineage>
</organism>
<evidence type="ECO:0000256" key="3">
    <source>
        <dbReference type="ARBA" id="ARBA00022574"/>
    </source>
</evidence>
<dbReference type="RefSeq" id="XP_033596854.1">
    <property type="nucleotide sequence ID" value="XM_033739227.1"/>
</dbReference>
<dbReference type="InterPro" id="IPR019775">
    <property type="entry name" value="WD40_repeat_CS"/>
</dbReference>
<name>A0A6A6VVZ0_9PEZI</name>
<dbReference type="Proteomes" id="UP000799437">
    <property type="component" value="Unassembled WGS sequence"/>
</dbReference>
<gene>
    <name evidence="8" type="ORF">EJ05DRAFT_140117</name>
</gene>
<dbReference type="GO" id="GO:0030488">
    <property type="term" value="P:tRNA methylation"/>
    <property type="evidence" value="ECO:0007669"/>
    <property type="project" value="TreeGrafter"/>
</dbReference>
<evidence type="ECO:0000313" key="9">
    <source>
        <dbReference type="Proteomes" id="UP000799437"/>
    </source>
</evidence>
<evidence type="ECO:0000256" key="7">
    <source>
        <dbReference type="PROSITE-ProRule" id="PRU00221"/>
    </source>
</evidence>
<reference evidence="8" key="1">
    <citation type="journal article" date="2020" name="Stud. Mycol.">
        <title>101 Dothideomycetes genomes: a test case for predicting lifestyles and emergence of pathogens.</title>
        <authorList>
            <person name="Haridas S."/>
            <person name="Albert R."/>
            <person name="Binder M."/>
            <person name="Bloem J."/>
            <person name="Labutti K."/>
            <person name="Salamov A."/>
            <person name="Andreopoulos B."/>
            <person name="Baker S."/>
            <person name="Barry K."/>
            <person name="Bills G."/>
            <person name="Bluhm B."/>
            <person name="Cannon C."/>
            <person name="Castanera R."/>
            <person name="Culley D."/>
            <person name="Daum C."/>
            <person name="Ezra D."/>
            <person name="Gonzalez J."/>
            <person name="Henrissat B."/>
            <person name="Kuo A."/>
            <person name="Liang C."/>
            <person name="Lipzen A."/>
            <person name="Lutzoni F."/>
            <person name="Magnuson J."/>
            <person name="Mondo S."/>
            <person name="Nolan M."/>
            <person name="Ohm R."/>
            <person name="Pangilinan J."/>
            <person name="Park H.-J."/>
            <person name="Ramirez L."/>
            <person name="Alfaro M."/>
            <person name="Sun H."/>
            <person name="Tritt A."/>
            <person name="Yoshinaga Y."/>
            <person name="Zwiers L.-H."/>
            <person name="Turgeon B."/>
            <person name="Goodwin S."/>
            <person name="Spatafora J."/>
            <person name="Crous P."/>
            <person name="Grigoriev I."/>
        </authorList>
    </citation>
    <scope>NUCLEOTIDE SEQUENCE</scope>
    <source>
        <strain evidence="8">CBS 121739</strain>
    </source>
</reference>
<dbReference type="InterPro" id="IPR015943">
    <property type="entry name" value="WD40/YVTN_repeat-like_dom_sf"/>
</dbReference>
<keyword evidence="3 7" id="KW-0853">WD repeat</keyword>
<evidence type="ECO:0000313" key="8">
    <source>
        <dbReference type="EMBL" id="KAF2754403.1"/>
    </source>
</evidence>
<evidence type="ECO:0000256" key="1">
    <source>
        <dbReference type="ARBA" id="ARBA00004496"/>
    </source>
</evidence>
<dbReference type="SUPFAM" id="SSF50978">
    <property type="entry name" value="WD40 repeat-like"/>
    <property type="match status" value="2"/>
</dbReference>
<evidence type="ECO:0000256" key="5">
    <source>
        <dbReference type="ARBA" id="ARBA00022737"/>
    </source>
</evidence>
<dbReference type="PANTHER" id="PTHR14344">
    <property type="entry name" value="WD REPEAT PROTEIN"/>
    <property type="match status" value="1"/>
</dbReference>
<dbReference type="OrthoDB" id="5594999at2759"/>
<dbReference type="InterPro" id="IPR001680">
    <property type="entry name" value="WD40_rpt"/>
</dbReference>
<keyword evidence="9" id="KW-1185">Reference proteome</keyword>
<dbReference type="PROSITE" id="PS00678">
    <property type="entry name" value="WD_REPEATS_1"/>
    <property type="match status" value="1"/>
</dbReference>
<feature type="repeat" description="WD" evidence="7">
    <location>
        <begin position="210"/>
        <end position="253"/>
    </location>
</feature>
<keyword evidence="4" id="KW-0819">tRNA processing</keyword>
<dbReference type="PROSITE" id="PS50082">
    <property type="entry name" value="WD_REPEATS_2"/>
    <property type="match status" value="1"/>
</dbReference>
<evidence type="ECO:0000256" key="2">
    <source>
        <dbReference type="ARBA" id="ARBA00022490"/>
    </source>
</evidence>
<proteinExistence type="inferred from homology"/>
<dbReference type="Pfam" id="PF00400">
    <property type="entry name" value="WD40"/>
    <property type="match status" value="2"/>
</dbReference>
<evidence type="ECO:0000256" key="4">
    <source>
        <dbReference type="ARBA" id="ARBA00022694"/>
    </source>
</evidence>
<accession>A0A6A6VVZ0</accession>
<sequence>MSSRLKPASLRAPVTALATSWNLVLAGEGPYLRVWKYEHHTSPLLVHPIFEAQAIHGIATRTINVTDAVLVVWGGREIRVLHLKHEVNATAPDELSISIVASATAPDWILDLTLACGKEHSEGTTQVVLLTAHNALLTLDVNFNPASQHQVTPLRQITTGSRCILYAAHILRTGDDCFLVASGTAFGEIIVWSVESISSEDVTVRLCHVFTGHEGSIFGVQISHELSLNPKISPQRLLASCSDDRTIRIWNLSGIGDKAISNDPSRTLDALRDRETGFGANIEDINAVPDDRNRCIATAFGHLSRIWLVRFLDHRSSNSQSRIRLISAGEDASCQLWQLEAKSIEGKYAAVLEHLSTSRLHSGKNIWSISVLETKMISGSRDSNNVIVISGGADAAVVSRSFQATESLSEVEEVLTESVKPSAILDEEWTVPQALIAANSCSESRQRSPEQHNPASFFRAYSFISENEVLATTSKGHILKASIEPGKSLRWSLLQQLHDLEKFALCTSSITAQMAFIASGSGQIYCFQNQTALLTPLVRVDGKVAAIFARDNAFDVETAPREISLLITTVGTTFARRLVVDVPSTNASPVVTKADRITLEQGFTVTAYVHESPEDSNDGRFILGSREGAISLWDLNLESSHATLTMRHVHRNESVTALEWASESEGNLLFSVGRDGTCCVHRIDFFRRTFVTVHRSNLPFGPNIEGLSLDKTTGDVIAYGFHGKKFTAQSLNDEQELITIECGGAHRLWAYNSPRNIDTSNSGGTLIWTKASKLRICAKPRASYKELQHGGHGREIKACDVFSHGSSKLIATGAEDTDIKLFIPTQGGEAKHLVGFKCIRTVRKHVTGIQNLKWSKDGSFLFSSGGCEEFFVWRFHNVDVLRIGVVCEAVCPTISDVSDLRITDFDILEGHSDEDAESYKFTIAMTFSDSTIRIYDYTSTTASKKFALQSTGTYTTACLTKIAFLSPTTFVTASTNGHIAYWTLCNTVPSDAPPALVYSTHHRIHQSTIKSLAHIALTDGTSLIVTTGDDNALGLTLCSWSATTEIPSFSTLLIPRAHAAAINDCALLDSQSGVFAVTVSNDQRLKMWSIKVDLDKKGTDRLDACLVEDVPSAVADASSLCVYPDSGELQQEGVLLRVLVCGVGMEEWKFNTV</sequence>
<dbReference type="AlphaFoldDB" id="A0A6A6VVZ0"/>
<dbReference type="GeneID" id="54480281"/>
<comment type="similarity">
    <text evidence="6">Belongs to the WD repeat WDR6 family.</text>
</comment>
<dbReference type="GO" id="GO:0005737">
    <property type="term" value="C:cytoplasm"/>
    <property type="evidence" value="ECO:0007669"/>
    <property type="project" value="UniProtKB-SubCell"/>
</dbReference>
<dbReference type="PANTHER" id="PTHR14344:SF3">
    <property type="entry name" value="WD REPEAT-CONTAINING PROTEIN 6"/>
    <property type="match status" value="1"/>
</dbReference>
<keyword evidence="5" id="KW-0677">Repeat</keyword>
<dbReference type="EMBL" id="ML996580">
    <property type="protein sequence ID" value="KAF2754403.1"/>
    <property type="molecule type" value="Genomic_DNA"/>
</dbReference>
<dbReference type="InterPro" id="IPR036322">
    <property type="entry name" value="WD40_repeat_dom_sf"/>
</dbReference>